<evidence type="ECO:0000313" key="1">
    <source>
        <dbReference type="EMBL" id="GEP94537.1"/>
    </source>
</evidence>
<gene>
    <name evidence="1" type="ORF">CCY01nite_07970</name>
</gene>
<keyword evidence="2" id="KW-1185">Reference proteome</keyword>
<organism evidence="1 2">
    <name type="scientific">Chitinophaga cymbidii</name>
    <dbReference type="NCBI Taxonomy" id="1096750"/>
    <lineage>
        <taxon>Bacteria</taxon>
        <taxon>Pseudomonadati</taxon>
        <taxon>Bacteroidota</taxon>
        <taxon>Chitinophagia</taxon>
        <taxon>Chitinophagales</taxon>
        <taxon>Chitinophagaceae</taxon>
        <taxon>Chitinophaga</taxon>
    </lineage>
</organism>
<evidence type="ECO:0000313" key="2">
    <source>
        <dbReference type="Proteomes" id="UP000321436"/>
    </source>
</evidence>
<name>A0A512RFP8_9BACT</name>
<accession>A0A512RFP8</accession>
<proteinExistence type="predicted"/>
<dbReference type="EMBL" id="BKAU01000001">
    <property type="protein sequence ID" value="GEP94537.1"/>
    <property type="molecule type" value="Genomic_DNA"/>
</dbReference>
<dbReference type="AlphaFoldDB" id="A0A512RFP8"/>
<protein>
    <submittedName>
        <fullName evidence="1">Uncharacterized protein</fullName>
    </submittedName>
</protein>
<sequence length="119" mass="14231">MKQISDTNVFPHVLEKNGYTRFGRLGYRRDDNQLIHLFMDNGKWRYINLKKKEDKGSLIQFIANRLMTEKIVICHDPATLYRASEVAKIYLKQYKKQLKNDYQLETLRQAPAGQKNRRR</sequence>
<dbReference type="Proteomes" id="UP000321436">
    <property type="component" value="Unassembled WGS sequence"/>
</dbReference>
<comment type="caution">
    <text evidence="1">The sequence shown here is derived from an EMBL/GenBank/DDBJ whole genome shotgun (WGS) entry which is preliminary data.</text>
</comment>
<reference evidence="1 2" key="1">
    <citation type="submission" date="2019-07" db="EMBL/GenBank/DDBJ databases">
        <title>Whole genome shotgun sequence of Chitinophaga cymbidii NBRC 109752.</title>
        <authorList>
            <person name="Hosoyama A."/>
            <person name="Uohara A."/>
            <person name="Ohji S."/>
            <person name="Ichikawa N."/>
        </authorList>
    </citation>
    <scope>NUCLEOTIDE SEQUENCE [LARGE SCALE GENOMIC DNA]</scope>
    <source>
        <strain evidence="1 2">NBRC 109752</strain>
    </source>
</reference>